<sequence>MKKFFFTLVTFLTMPGLAMAQSGGFDREVIQPPTTVTSFGGFIDIFNTLIGWLFTVLLILSVIFIILAAFSYLTAGGEEEKISTAHKKIIYAVVALVVAFLAQGIRFVVAELLGAG</sequence>
<evidence type="ECO:0000256" key="1">
    <source>
        <dbReference type="SAM" id="Phobius"/>
    </source>
</evidence>
<comment type="caution">
    <text evidence="3">The sequence shown here is derived from an EMBL/GenBank/DDBJ whole genome shotgun (WGS) entry which is preliminary data.</text>
</comment>
<keyword evidence="1" id="KW-1133">Transmembrane helix</keyword>
<dbReference type="AlphaFoldDB" id="A0A2H0UNF5"/>
<feature type="transmembrane region" description="Helical" evidence="1">
    <location>
        <begin position="49"/>
        <end position="77"/>
    </location>
</feature>
<name>A0A2H0UNF5_9BACT</name>
<evidence type="ECO:0000256" key="2">
    <source>
        <dbReference type="SAM" id="SignalP"/>
    </source>
</evidence>
<feature type="chain" id="PRO_5013870420" evidence="2">
    <location>
        <begin position="21"/>
        <end position="116"/>
    </location>
</feature>
<dbReference type="Proteomes" id="UP000229526">
    <property type="component" value="Unassembled WGS sequence"/>
</dbReference>
<proteinExistence type="predicted"/>
<accession>A0A2H0UNF5</accession>
<keyword evidence="1" id="KW-0472">Membrane</keyword>
<reference evidence="4" key="1">
    <citation type="submission" date="2017-09" db="EMBL/GenBank/DDBJ databases">
        <title>Depth-based differentiation of microbial function through sediment-hosted aquifers and enrichment of novel symbionts in the deep terrestrial subsurface.</title>
        <authorList>
            <person name="Probst A.J."/>
            <person name="Ladd B."/>
            <person name="Jarett J.K."/>
            <person name="Geller-Mcgrath D.E."/>
            <person name="Sieber C.M.K."/>
            <person name="Emerson J.B."/>
            <person name="Anantharaman K."/>
            <person name="Thomas B.C."/>
            <person name="Malmstrom R."/>
            <person name="Stieglmeier M."/>
            <person name="Klingl A."/>
            <person name="Woyke T."/>
            <person name="Ryan C.M."/>
            <person name="Banfield J.F."/>
        </authorList>
    </citation>
    <scope>NUCLEOTIDE SEQUENCE [LARGE SCALE GENOMIC DNA]</scope>
</reference>
<dbReference type="Pfam" id="PF18895">
    <property type="entry name" value="T4SS_pilin"/>
    <property type="match status" value="1"/>
</dbReference>
<protein>
    <submittedName>
        <fullName evidence="3">Uncharacterized protein</fullName>
    </submittedName>
</protein>
<organism evidence="3 4">
    <name type="scientific">Candidatus Harrisonbacteria bacterium CG10_big_fil_rev_8_21_14_0_10_49_15</name>
    <dbReference type="NCBI Taxonomy" id="1974587"/>
    <lineage>
        <taxon>Bacteria</taxon>
        <taxon>Candidatus Harrisoniibacteriota</taxon>
    </lineage>
</organism>
<dbReference type="InterPro" id="IPR043993">
    <property type="entry name" value="T4SS_pilin"/>
</dbReference>
<dbReference type="EMBL" id="PFBD01000017">
    <property type="protein sequence ID" value="PIR87196.1"/>
    <property type="molecule type" value="Genomic_DNA"/>
</dbReference>
<keyword evidence="2" id="KW-0732">Signal</keyword>
<evidence type="ECO:0000313" key="3">
    <source>
        <dbReference type="EMBL" id="PIR87196.1"/>
    </source>
</evidence>
<evidence type="ECO:0000313" key="4">
    <source>
        <dbReference type="Proteomes" id="UP000229526"/>
    </source>
</evidence>
<gene>
    <name evidence="3" type="ORF">COU11_01830</name>
</gene>
<feature type="transmembrane region" description="Helical" evidence="1">
    <location>
        <begin position="89"/>
        <end position="109"/>
    </location>
</feature>
<keyword evidence="1" id="KW-0812">Transmembrane</keyword>
<feature type="signal peptide" evidence="2">
    <location>
        <begin position="1"/>
        <end position="20"/>
    </location>
</feature>